<sequence length="225" mass="26068">MGHPSLFEWCERTGSELRLHGIQFSDEGYPRFPEGLLLHDKPSEMIDWNNRLQSKNPQDTVITMFMNDDSLYRRLFRLSSDLPEYKRFMGVSGFDFSPRPDMPLEMQQFHILVNMLATLWLGIHGVPIVPNWRIGSEETLSALTSYPADTQFAVGTLGCARRHISTNITLLCQKLIVTQPKSLLVYGALRPQFQAVLEQEHIDFRVYREYRYRSFHAARKDTGAK</sequence>
<dbReference type="Pfam" id="PF14386">
    <property type="entry name" value="DUF4417"/>
    <property type="match status" value="1"/>
</dbReference>
<dbReference type="AlphaFoldDB" id="A0A087ATA8"/>
<proteinExistence type="predicted"/>
<evidence type="ECO:0008006" key="3">
    <source>
        <dbReference type="Google" id="ProtNLM"/>
    </source>
</evidence>
<comment type="caution">
    <text evidence="1">The sequence shown here is derived from an EMBL/GenBank/DDBJ whole genome shotgun (WGS) entry which is preliminary data.</text>
</comment>
<dbReference type="InterPro" id="IPR025530">
    <property type="entry name" value="DUF4417"/>
</dbReference>
<dbReference type="EMBL" id="JGYV01000012">
    <property type="protein sequence ID" value="KFI62008.1"/>
    <property type="molecule type" value="Genomic_DNA"/>
</dbReference>
<reference evidence="1 2" key="1">
    <citation type="submission" date="2014-03" db="EMBL/GenBank/DDBJ databases">
        <title>Genomics of Bifidobacteria.</title>
        <authorList>
            <person name="Ventura M."/>
            <person name="Milani C."/>
            <person name="Lugli G.A."/>
        </authorList>
    </citation>
    <scope>NUCLEOTIDE SEQUENCE [LARGE SCALE GENOMIC DNA]</scope>
    <source>
        <strain evidence="1 2">LMG 10738</strain>
    </source>
</reference>
<gene>
    <name evidence="1" type="ORF">BCUN_1720</name>
</gene>
<organism evidence="1 2">
    <name type="scientific">Bifidobacterium cuniculi</name>
    <dbReference type="NCBI Taxonomy" id="1688"/>
    <lineage>
        <taxon>Bacteria</taxon>
        <taxon>Bacillati</taxon>
        <taxon>Actinomycetota</taxon>
        <taxon>Actinomycetes</taxon>
        <taxon>Bifidobacteriales</taxon>
        <taxon>Bifidobacteriaceae</taxon>
        <taxon>Bifidobacterium</taxon>
    </lineage>
</organism>
<protein>
    <recommendedName>
        <fullName evidence="3">DUF4417 domain-containing protein</fullName>
    </recommendedName>
</protein>
<dbReference type="RefSeq" id="WP_081895617.1">
    <property type="nucleotide sequence ID" value="NZ_JGYV01000012.1"/>
</dbReference>
<accession>A0A087ATA8</accession>
<dbReference type="eggNOG" id="ENOG5033N8V">
    <property type="taxonomic scope" value="Bacteria"/>
</dbReference>
<evidence type="ECO:0000313" key="1">
    <source>
        <dbReference type="EMBL" id="KFI62008.1"/>
    </source>
</evidence>
<name>A0A087ATA8_9BIFI</name>
<evidence type="ECO:0000313" key="2">
    <source>
        <dbReference type="Proteomes" id="UP000029067"/>
    </source>
</evidence>
<dbReference type="Proteomes" id="UP000029067">
    <property type="component" value="Unassembled WGS sequence"/>
</dbReference>
<keyword evidence="2" id="KW-1185">Reference proteome</keyword>